<dbReference type="Proteomes" id="UP001500603">
    <property type="component" value="Unassembled WGS sequence"/>
</dbReference>
<dbReference type="Gene3D" id="3.10.129.10">
    <property type="entry name" value="Hotdog Thioesterase"/>
    <property type="match status" value="1"/>
</dbReference>
<dbReference type="InterPro" id="IPR002539">
    <property type="entry name" value="MaoC-like_dom"/>
</dbReference>
<dbReference type="RefSeq" id="WP_345495687.1">
    <property type="nucleotide sequence ID" value="NZ_BAABJM010000002.1"/>
</dbReference>
<gene>
    <name evidence="3" type="ORF">GCM10023318_27340</name>
</gene>
<protein>
    <submittedName>
        <fullName evidence="3">MaoC family dehydratase</fullName>
    </submittedName>
</protein>
<comment type="caution">
    <text evidence="3">The sequence shown here is derived from an EMBL/GenBank/DDBJ whole genome shotgun (WGS) entry which is preliminary data.</text>
</comment>
<feature type="domain" description="MaoC-like" evidence="2">
    <location>
        <begin position="13"/>
        <end position="115"/>
    </location>
</feature>
<dbReference type="PANTHER" id="PTHR43664:SF1">
    <property type="entry name" value="BETA-METHYLMALYL-COA DEHYDRATASE"/>
    <property type="match status" value="1"/>
</dbReference>
<dbReference type="CDD" id="cd03454">
    <property type="entry name" value="YdeM"/>
    <property type="match status" value="1"/>
</dbReference>
<dbReference type="PANTHER" id="PTHR43664">
    <property type="entry name" value="MONOAMINE OXIDASE-RELATED"/>
    <property type="match status" value="1"/>
</dbReference>
<evidence type="ECO:0000256" key="1">
    <source>
        <dbReference type="ARBA" id="ARBA00005254"/>
    </source>
</evidence>
<evidence type="ECO:0000313" key="4">
    <source>
        <dbReference type="Proteomes" id="UP001500603"/>
    </source>
</evidence>
<proteinExistence type="inferred from homology"/>
<comment type="similarity">
    <text evidence="1">Belongs to the enoyl-CoA hydratase/isomerase family.</text>
</comment>
<evidence type="ECO:0000259" key="2">
    <source>
        <dbReference type="Pfam" id="PF01575"/>
    </source>
</evidence>
<dbReference type="InterPro" id="IPR029069">
    <property type="entry name" value="HotDog_dom_sf"/>
</dbReference>
<dbReference type="EMBL" id="BAABJM010000002">
    <property type="protein sequence ID" value="GAA5053459.1"/>
    <property type="molecule type" value="Genomic_DNA"/>
</dbReference>
<dbReference type="SUPFAM" id="SSF54637">
    <property type="entry name" value="Thioesterase/thiol ester dehydrase-isomerase"/>
    <property type="match status" value="1"/>
</dbReference>
<accession>A0ABP9K8I1</accession>
<dbReference type="Pfam" id="PF01575">
    <property type="entry name" value="MaoC_dehydratas"/>
    <property type="match status" value="1"/>
</dbReference>
<evidence type="ECO:0000313" key="3">
    <source>
        <dbReference type="EMBL" id="GAA5053459.1"/>
    </source>
</evidence>
<keyword evidence="4" id="KW-1185">Reference proteome</keyword>
<sequence length="149" mass="16510">MPTPLWLDDIHVGDRFRTDTYDLTAEAIIAFATDWDPQPFHLGEDTARDTFFQGLAASGWQTAAITMRLLVTTGFPLATGIIGAAIDLTWPTPTRPGDQLHVELEVTDVRESKSTPGRGFITTKYDTVNQHGDVRQHTTGRLLAFTKPQ</sequence>
<reference evidence="4" key="1">
    <citation type="journal article" date="2019" name="Int. J. Syst. Evol. Microbiol.">
        <title>The Global Catalogue of Microorganisms (GCM) 10K type strain sequencing project: providing services to taxonomists for standard genome sequencing and annotation.</title>
        <authorList>
            <consortium name="The Broad Institute Genomics Platform"/>
            <consortium name="The Broad Institute Genome Sequencing Center for Infectious Disease"/>
            <person name="Wu L."/>
            <person name="Ma J."/>
        </authorList>
    </citation>
    <scope>NUCLEOTIDE SEQUENCE [LARGE SCALE GENOMIC DNA]</scope>
    <source>
        <strain evidence="4">JCM 18298</strain>
    </source>
</reference>
<dbReference type="InterPro" id="IPR052342">
    <property type="entry name" value="MCH/BMMD"/>
</dbReference>
<name>A0ABP9K8I1_9NOCA</name>
<organism evidence="3 4">
    <name type="scientific">Nocardia callitridis</name>
    <dbReference type="NCBI Taxonomy" id="648753"/>
    <lineage>
        <taxon>Bacteria</taxon>
        <taxon>Bacillati</taxon>
        <taxon>Actinomycetota</taxon>
        <taxon>Actinomycetes</taxon>
        <taxon>Mycobacteriales</taxon>
        <taxon>Nocardiaceae</taxon>
        <taxon>Nocardia</taxon>
    </lineage>
</organism>